<sequence>MEKLKLQAAARGILDEMDALFEGFFPWLAGQYDPASGGFYYARSSRTISGLMPDIESTAQALNILERCGLLGAMPAEMKKRMVQFFQNKQDPATGYFYDANAHMRDDEVMVARAISYSTGALRKLGSQPLYELPYDAAEAPAYMESPDTYIAWLRSVDLSNSWRGCDRMSTSCVYVRQLTPLERQAAYLEAAFPFFEEIQDKVTGLWGEGSRYERISGTFKLHLFYDQFDVPLPRENNIYASLLECLRSDEAGDMCYIRNPIHLLSYMKLSVPDAELVEILRITCDNMRRLLREDGGFSRELAHSPSAPNVAQVKSGGSYPNMPRPVHIGRGLVEGDMNAGTQAMLIRSVCYRLAGRGEPDWGLSARDFYRDVQERGENERCL</sequence>
<organism evidence="1 2">
    <name type="scientific">Paenibacillus hexagrammi</name>
    <dbReference type="NCBI Taxonomy" id="2908839"/>
    <lineage>
        <taxon>Bacteria</taxon>
        <taxon>Bacillati</taxon>
        <taxon>Bacillota</taxon>
        <taxon>Bacilli</taxon>
        <taxon>Bacillales</taxon>
        <taxon>Paenibacillaceae</taxon>
        <taxon>Paenibacillus</taxon>
    </lineage>
</organism>
<proteinExistence type="predicted"/>
<dbReference type="Proteomes" id="UP001649230">
    <property type="component" value="Chromosome"/>
</dbReference>
<dbReference type="RefSeq" id="WP_235120314.1">
    <property type="nucleotide sequence ID" value="NZ_CP090978.1"/>
</dbReference>
<reference evidence="1 2" key="1">
    <citation type="journal article" date="2024" name="Int. J. Syst. Evol. Microbiol.">
        <title>Paenibacillus hexagrammi sp. nov., a novel bacterium isolated from the gut content of Hexagrammos agrammus.</title>
        <authorList>
            <person name="Jung H.K."/>
            <person name="Kim D.G."/>
            <person name="Zin H."/>
            <person name="Park J."/>
            <person name="Jung H."/>
            <person name="Kim Y.O."/>
            <person name="Kong H.J."/>
            <person name="Kim J.W."/>
            <person name="Kim Y.S."/>
        </authorList>
    </citation>
    <scope>NUCLEOTIDE SEQUENCE [LARGE SCALE GENOMIC DNA]</scope>
    <source>
        <strain evidence="1 2">YPD9-1</strain>
    </source>
</reference>
<protein>
    <submittedName>
        <fullName evidence="1">Uncharacterized protein</fullName>
    </submittedName>
</protein>
<evidence type="ECO:0000313" key="1">
    <source>
        <dbReference type="EMBL" id="UJF33923.1"/>
    </source>
</evidence>
<accession>A0ABY3SIV0</accession>
<dbReference type="EMBL" id="CP090978">
    <property type="protein sequence ID" value="UJF33923.1"/>
    <property type="molecule type" value="Genomic_DNA"/>
</dbReference>
<name>A0ABY3SIV0_9BACL</name>
<keyword evidence="2" id="KW-1185">Reference proteome</keyword>
<gene>
    <name evidence="1" type="ORF">L0M14_01310</name>
</gene>
<evidence type="ECO:0000313" key="2">
    <source>
        <dbReference type="Proteomes" id="UP001649230"/>
    </source>
</evidence>